<keyword evidence="3" id="KW-1185">Reference proteome</keyword>
<protein>
    <recommendedName>
        <fullName evidence="1">Lipoprotein-associated type-17 domain-containing protein</fullName>
    </recommendedName>
</protein>
<name>A0AAV4JE22_9GAST</name>
<reference evidence="2 3" key="1">
    <citation type="journal article" date="2021" name="Elife">
        <title>Chloroplast acquisition without the gene transfer in kleptoplastic sea slugs, Plakobranchus ocellatus.</title>
        <authorList>
            <person name="Maeda T."/>
            <person name="Takahashi S."/>
            <person name="Yoshida T."/>
            <person name="Shimamura S."/>
            <person name="Takaki Y."/>
            <person name="Nagai Y."/>
            <person name="Toyoda A."/>
            <person name="Suzuki Y."/>
            <person name="Arimoto A."/>
            <person name="Ishii H."/>
            <person name="Satoh N."/>
            <person name="Nishiyama T."/>
            <person name="Hasebe M."/>
            <person name="Maruyama T."/>
            <person name="Minagawa J."/>
            <person name="Obokata J."/>
            <person name="Shigenobu S."/>
        </authorList>
    </citation>
    <scope>NUCLEOTIDE SEQUENCE [LARGE SCALE GENOMIC DNA]</scope>
</reference>
<gene>
    <name evidence="2" type="ORF">ElyMa_001557200</name>
</gene>
<dbReference type="AlphaFoldDB" id="A0AAV4JE22"/>
<feature type="domain" description="Lipoprotein-associated type-17" evidence="1">
    <location>
        <begin position="125"/>
        <end position="203"/>
    </location>
</feature>
<dbReference type="Proteomes" id="UP000762676">
    <property type="component" value="Unassembled WGS sequence"/>
</dbReference>
<dbReference type="PROSITE" id="PS51257">
    <property type="entry name" value="PROKAR_LIPOPROTEIN"/>
    <property type="match status" value="1"/>
</dbReference>
<accession>A0AAV4JE22</accession>
<dbReference type="InterPro" id="IPR007326">
    <property type="entry name" value="Lipoprotein-assoc_dom"/>
</dbReference>
<sequence length="208" mass="21095">MCKGTATTVLTPVVAVISCGNKSTKKKFNFTSDLAKIVNAKSSKNATTLNSAVGSKVAGDTVTAADLGYTLPSNLTAGVTATYVVKTAYASGAIVVTVTLHKDGENSTTKDITISAFDFTSDLAKIVNAKSSKNATTLNSAVGSKVAGDTVTAADLGYTLPTDLSAGVTATYVVKTAYASGTIEVTVTLQKDGESDSKDITIKASDAS</sequence>
<dbReference type="Pfam" id="PF04200">
    <property type="entry name" value="Lipoprotein_17"/>
    <property type="match status" value="2"/>
</dbReference>
<feature type="domain" description="Lipoprotein-associated type-17" evidence="1">
    <location>
        <begin position="36"/>
        <end position="117"/>
    </location>
</feature>
<proteinExistence type="predicted"/>
<evidence type="ECO:0000259" key="1">
    <source>
        <dbReference type="Pfam" id="PF04200"/>
    </source>
</evidence>
<evidence type="ECO:0000313" key="2">
    <source>
        <dbReference type="EMBL" id="GFS19943.1"/>
    </source>
</evidence>
<dbReference type="EMBL" id="BMAT01003092">
    <property type="protein sequence ID" value="GFS19943.1"/>
    <property type="molecule type" value="Genomic_DNA"/>
</dbReference>
<evidence type="ECO:0000313" key="3">
    <source>
        <dbReference type="Proteomes" id="UP000762676"/>
    </source>
</evidence>
<organism evidence="2 3">
    <name type="scientific">Elysia marginata</name>
    <dbReference type="NCBI Taxonomy" id="1093978"/>
    <lineage>
        <taxon>Eukaryota</taxon>
        <taxon>Metazoa</taxon>
        <taxon>Spiralia</taxon>
        <taxon>Lophotrochozoa</taxon>
        <taxon>Mollusca</taxon>
        <taxon>Gastropoda</taxon>
        <taxon>Heterobranchia</taxon>
        <taxon>Euthyneura</taxon>
        <taxon>Panpulmonata</taxon>
        <taxon>Sacoglossa</taxon>
        <taxon>Placobranchoidea</taxon>
        <taxon>Plakobranchidae</taxon>
        <taxon>Elysia</taxon>
    </lineage>
</organism>
<comment type="caution">
    <text evidence="2">The sequence shown here is derived from an EMBL/GenBank/DDBJ whole genome shotgun (WGS) entry which is preliminary data.</text>
</comment>